<keyword evidence="1" id="KW-0812">Transmembrane</keyword>
<keyword evidence="1" id="KW-1133">Transmembrane helix</keyword>
<keyword evidence="1" id="KW-0472">Membrane</keyword>
<organism evidence="2 3">
    <name type="scientific">Leptidea sinapis</name>
    <dbReference type="NCBI Taxonomy" id="189913"/>
    <lineage>
        <taxon>Eukaryota</taxon>
        <taxon>Metazoa</taxon>
        <taxon>Ecdysozoa</taxon>
        <taxon>Arthropoda</taxon>
        <taxon>Hexapoda</taxon>
        <taxon>Insecta</taxon>
        <taxon>Pterygota</taxon>
        <taxon>Neoptera</taxon>
        <taxon>Endopterygota</taxon>
        <taxon>Lepidoptera</taxon>
        <taxon>Glossata</taxon>
        <taxon>Ditrysia</taxon>
        <taxon>Papilionoidea</taxon>
        <taxon>Pieridae</taxon>
        <taxon>Dismorphiinae</taxon>
        <taxon>Leptidea</taxon>
    </lineage>
</organism>
<reference evidence="2 3" key="1">
    <citation type="submission" date="2017-07" db="EMBL/GenBank/DDBJ databases">
        <authorList>
            <person name="Talla V."/>
            <person name="Backstrom N."/>
        </authorList>
    </citation>
    <scope>NUCLEOTIDE SEQUENCE [LARGE SCALE GENOMIC DNA]</scope>
</reference>
<evidence type="ECO:0000313" key="2">
    <source>
        <dbReference type="EMBL" id="VVC86216.1"/>
    </source>
</evidence>
<dbReference type="AlphaFoldDB" id="A0A5E4PLP5"/>
<name>A0A5E4PLP5_9NEOP</name>
<accession>A0A5E4PLP5</accession>
<proteinExistence type="predicted"/>
<evidence type="ECO:0000313" key="3">
    <source>
        <dbReference type="Proteomes" id="UP000324832"/>
    </source>
</evidence>
<dbReference type="Proteomes" id="UP000324832">
    <property type="component" value="Unassembled WGS sequence"/>
</dbReference>
<sequence length="29" mass="3429">MPEYCVFWIPTTCMSCSVNIILCYVYEYG</sequence>
<evidence type="ECO:0000256" key="1">
    <source>
        <dbReference type="SAM" id="Phobius"/>
    </source>
</evidence>
<protein>
    <submittedName>
        <fullName evidence="2">Uncharacterized protein</fullName>
    </submittedName>
</protein>
<dbReference type="EMBL" id="FZQP02000002">
    <property type="protein sequence ID" value="VVC86216.1"/>
    <property type="molecule type" value="Genomic_DNA"/>
</dbReference>
<gene>
    <name evidence="2" type="ORF">LSINAPIS_LOCUS77</name>
</gene>
<feature type="transmembrane region" description="Helical" evidence="1">
    <location>
        <begin position="6"/>
        <end position="26"/>
    </location>
</feature>
<keyword evidence="3" id="KW-1185">Reference proteome</keyword>